<feature type="transmembrane region" description="Helical" evidence="9">
    <location>
        <begin position="193"/>
        <end position="212"/>
    </location>
</feature>
<evidence type="ECO:0000256" key="7">
    <source>
        <dbReference type="ARBA" id="ARBA00023136"/>
    </source>
</evidence>
<evidence type="ECO:0000256" key="1">
    <source>
        <dbReference type="ARBA" id="ARBA00004141"/>
    </source>
</evidence>
<comment type="caution">
    <text evidence="10">The sequence shown here is derived from an EMBL/GenBank/DDBJ whole genome shotgun (WGS) entry which is preliminary data.</text>
</comment>
<keyword evidence="6 9" id="KW-1133">Transmembrane helix</keyword>
<evidence type="ECO:0000256" key="5">
    <source>
        <dbReference type="ARBA" id="ARBA00022970"/>
    </source>
</evidence>
<feature type="transmembrane region" description="Helical" evidence="9">
    <location>
        <begin position="128"/>
        <end position="148"/>
    </location>
</feature>
<proteinExistence type="inferred from homology"/>
<feature type="transmembrane region" description="Helical" evidence="9">
    <location>
        <begin position="105"/>
        <end position="122"/>
    </location>
</feature>
<dbReference type="GO" id="GO:0006865">
    <property type="term" value="P:amino acid transport"/>
    <property type="evidence" value="ECO:0007669"/>
    <property type="project" value="UniProtKB-KW"/>
</dbReference>
<dbReference type="GO" id="GO:0016020">
    <property type="term" value="C:membrane"/>
    <property type="evidence" value="ECO:0007669"/>
    <property type="project" value="UniProtKB-SubCell"/>
</dbReference>
<dbReference type="AlphaFoldDB" id="A0A9N8HT26"/>
<feature type="transmembrane region" description="Helical" evidence="9">
    <location>
        <begin position="430"/>
        <end position="447"/>
    </location>
</feature>
<sequence length="492" mass="53934">MMSYVDEDSSTLAKILLLAYVIVSLILCGGSVFGFTALKEVFLDEGVYEDLCYENTNTNGTTTEVFVPCEDQLQKLDQMFTLAASLFSAYLMPAGLCLRFLGPRVCFLAGFAFVTTGSWIFAKASAEYFTMAYILIGTGNPLLYIAAFNFGKIYPQSSNLLLSIFIGCFGFSSVVFYMFHVLHFDFGWSSQELFEGFSFLPVALGVVGFFVLPPDPYHIQREKSSKLSDADSAVAFAKVSRKDADESSTVTETTPLVSSPSPSTKTADVETAAHQDTDTGDVVPLKDRSIAQQLQSPQFLAQTLFFCWGMLQQNFYLGTIGDQIYMMAGDDPTLLEETATILTNFALLYPIGCIVAILPVGALVRNCSVSTSLFVYTAANLLFSTLTLMPSVPLQWVTSELYVFVRVGFFTVMSTYSATIFGFKNLSTMFGFAGCFAGLCSLLGTFLSDRALHVDHSFFPVNCLLLAGALLSFAFPTVIYVLKWQEEAASHK</sequence>
<evidence type="ECO:0000313" key="10">
    <source>
        <dbReference type="EMBL" id="CAB9526328.1"/>
    </source>
</evidence>
<dbReference type="SUPFAM" id="SSF103473">
    <property type="entry name" value="MFS general substrate transporter"/>
    <property type="match status" value="1"/>
</dbReference>
<keyword evidence="5" id="KW-0029">Amino-acid transport</keyword>
<name>A0A9N8HT26_9STRA</name>
<evidence type="ECO:0000256" key="6">
    <source>
        <dbReference type="ARBA" id="ARBA00022989"/>
    </source>
</evidence>
<evidence type="ECO:0000256" key="3">
    <source>
        <dbReference type="ARBA" id="ARBA00022448"/>
    </source>
</evidence>
<dbReference type="Proteomes" id="UP001153069">
    <property type="component" value="Unassembled WGS sequence"/>
</dbReference>
<dbReference type="OrthoDB" id="330047at2759"/>
<dbReference type="PANTHER" id="PTHR20772">
    <property type="entry name" value="PROTEIN FMP42"/>
    <property type="match status" value="1"/>
</dbReference>
<dbReference type="InterPro" id="IPR052599">
    <property type="entry name" value="SLC43A_AATransporter"/>
</dbReference>
<dbReference type="EMBL" id="CAICTM010001809">
    <property type="protein sequence ID" value="CAB9526328.1"/>
    <property type="molecule type" value="Genomic_DNA"/>
</dbReference>
<keyword evidence="4 9" id="KW-0812">Transmembrane</keyword>
<feature type="transmembrane region" description="Helical" evidence="9">
    <location>
        <begin position="160"/>
        <end position="181"/>
    </location>
</feature>
<evidence type="ECO:0000256" key="8">
    <source>
        <dbReference type="SAM" id="MobiDB-lite"/>
    </source>
</evidence>
<feature type="transmembrane region" description="Helical" evidence="9">
    <location>
        <begin position="459"/>
        <end position="482"/>
    </location>
</feature>
<organism evidence="10 11">
    <name type="scientific">Seminavis robusta</name>
    <dbReference type="NCBI Taxonomy" id="568900"/>
    <lineage>
        <taxon>Eukaryota</taxon>
        <taxon>Sar</taxon>
        <taxon>Stramenopiles</taxon>
        <taxon>Ochrophyta</taxon>
        <taxon>Bacillariophyta</taxon>
        <taxon>Bacillariophyceae</taxon>
        <taxon>Bacillariophycidae</taxon>
        <taxon>Naviculales</taxon>
        <taxon>Naviculaceae</taxon>
        <taxon>Seminavis</taxon>
    </lineage>
</organism>
<dbReference type="InterPro" id="IPR036259">
    <property type="entry name" value="MFS_trans_sf"/>
</dbReference>
<evidence type="ECO:0000313" key="11">
    <source>
        <dbReference type="Proteomes" id="UP001153069"/>
    </source>
</evidence>
<evidence type="ECO:0000256" key="2">
    <source>
        <dbReference type="ARBA" id="ARBA00006595"/>
    </source>
</evidence>
<keyword evidence="11" id="KW-1185">Reference proteome</keyword>
<feature type="transmembrane region" description="Helical" evidence="9">
    <location>
        <begin position="12"/>
        <end position="38"/>
    </location>
</feature>
<feature type="region of interest" description="Disordered" evidence="8">
    <location>
        <begin position="246"/>
        <end position="281"/>
    </location>
</feature>
<accession>A0A9N8HT26</accession>
<feature type="transmembrane region" description="Helical" evidence="9">
    <location>
        <begin position="371"/>
        <end position="389"/>
    </location>
</feature>
<keyword evidence="7 9" id="KW-0472">Membrane</keyword>
<feature type="compositionally biased region" description="Basic and acidic residues" evidence="8">
    <location>
        <begin position="267"/>
        <end position="277"/>
    </location>
</feature>
<keyword evidence="3" id="KW-0813">Transport</keyword>
<dbReference type="Gene3D" id="1.20.1250.20">
    <property type="entry name" value="MFS general substrate transporter like domains"/>
    <property type="match status" value="1"/>
</dbReference>
<protein>
    <submittedName>
        <fullName evidence="10">Uncharacterized protein</fullName>
    </submittedName>
</protein>
<comment type="subcellular location">
    <subcellularLocation>
        <location evidence="1">Membrane</location>
        <topology evidence="1">Multi-pass membrane protein</topology>
    </subcellularLocation>
</comment>
<evidence type="ECO:0000256" key="9">
    <source>
        <dbReference type="SAM" id="Phobius"/>
    </source>
</evidence>
<dbReference type="PANTHER" id="PTHR20772:SF2">
    <property type="entry name" value="PROTEIN FMP42"/>
    <property type="match status" value="1"/>
</dbReference>
<feature type="transmembrane region" description="Helical" evidence="9">
    <location>
        <begin position="299"/>
        <end position="321"/>
    </location>
</feature>
<reference evidence="10" key="1">
    <citation type="submission" date="2020-06" db="EMBL/GenBank/DDBJ databases">
        <authorList>
            <consortium name="Plant Systems Biology data submission"/>
        </authorList>
    </citation>
    <scope>NUCLEOTIDE SEQUENCE</scope>
    <source>
        <strain evidence="10">D6</strain>
    </source>
</reference>
<feature type="transmembrane region" description="Helical" evidence="9">
    <location>
        <begin position="341"/>
        <end position="364"/>
    </location>
</feature>
<feature type="transmembrane region" description="Helical" evidence="9">
    <location>
        <begin position="401"/>
        <end position="423"/>
    </location>
</feature>
<feature type="compositionally biased region" description="Low complexity" evidence="8">
    <location>
        <begin position="247"/>
        <end position="266"/>
    </location>
</feature>
<gene>
    <name evidence="10" type="ORF">SEMRO_1811_G299170.1</name>
</gene>
<evidence type="ECO:0000256" key="4">
    <source>
        <dbReference type="ARBA" id="ARBA00022692"/>
    </source>
</evidence>
<comment type="similarity">
    <text evidence="2">Belongs to the SLC43A transporter (TC 2.A.1.44) family.</text>
</comment>